<dbReference type="PANTHER" id="PTHR33627:SF1">
    <property type="entry name" value="TRANSPOSASE"/>
    <property type="match status" value="1"/>
</dbReference>
<dbReference type="Proteomes" id="UP000558997">
    <property type="component" value="Unassembled WGS sequence"/>
</dbReference>
<dbReference type="NCBIfam" id="NF033540">
    <property type="entry name" value="transpos_IS701"/>
    <property type="match status" value="1"/>
</dbReference>
<gene>
    <name evidence="3" type="ORF">HDA44_000605</name>
</gene>
<feature type="region of interest" description="Disordered" evidence="1">
    <location>
        <begin position="269"/>
        <end position="332"/>
    </location>
</feature>
<name>A0A841DDW7_9ACTN</name>
<evidence type="ECO:0000313" key="3">
    <source>
        <dbReference type="EMBL" id="MBB5977264.1"/>
    </source>
</evidence>
<reference evidence="3 4" key="1">
    <citation type="submission" date="2020-08" db="EMBL/GenBank/DDBJ databases">
        <title>Sequencing the genomes of 1000 actinobacteria strains.</title>
        <authorList>
            <person name="Klenk H.-P."/>
        </authorList>
    </citation>
    <scope>NUCLEOTIDE SEQUENCE [LARGE SCALE GENOMIC DNA]</scope>
    <source>
        <strain evidence="3 4">DSM 17294</strain>
    </source>
</reference>
<dbReference type="InterPro" id="IPR039365">
    <property type="entry name" value="IS701-like"/>
</dbReference>
<feature type="compositionally biased region" description="Basic residues" evidence="1">
    <location>
        <begin position="298"/>
        <end position="315"/>
    </location>
</feature>
<dbReference type="InterPro" id="IPR038721">
    <property type="entry name" value="IS701-like_DDE_dom"/>
</dbReference>
<feature type="domain" description="Transposase IS701-like DDE" evidence="2">
    <location>
        <begin position="57"/>
        <end position="304"/>
    </location>
</feature>
<evidence type="ECO:0000256" key="1">
    <source>
        <dbReference type="SAM" id="MobiDB-lite"/>
    </source>
</evidence>
<sequence>MSKGLWCSAYRCDRVRPPLDHAVFVTTTEDLAMAAALRVEVESWSKELDALMLRVGGCFVRPEARRTARDAIDGLLADLPRKNCWSLAEYAGHGSPDRLQHLLGRARWDDAAVRADVAGYVAENLTVGVDTDLVALVFDETGDQKKGSRTIGVQRQYSGTCGRIENCQLAVYATLATPAGHAFVDVELHLPQSWTSDPDRLAEAGVPQEVGFATKPQLAPRMTERVLAAGILPGWIAADEAYGDNPELRRELETRCMNYVMAVSCDTQVPTPAGKLSRRQPRRADPTQRLAGLVRGPRQQRRTALRPGLHQHQRRRADPSPPAAVPAQPAHR</sequence>
<dbReference type="AlphaFoldDB" id="A0A841DDW7"/>
<dbReference type="PANTHER" id="PTHR33627">
    <property type="entry name" value="TRANSPOSASE"/>
    <property type="match status" value="1"/>
</dbReference>
<evidence type="ECO:0000259" key="2">
    <source>
        <dbReference type="Pfam" id="PF13546"/>
    </source>
</evidence>
<dbReference type="RefSeq" id="WP_184831121.1">
    <property type="nucleotide sequence ID" value="NZ_BAAAVN010000005.1"/>
</dbReference>
<dbReference type="Pfam" id="PF13546">
    <property type="entry name" value="DDE_5"/>
    <property type="match status" value="1"/>
</dbReference>
<proteinExistence type="predicted"/>
<comment type="caution">
    <text evidence="3">The sequence shown here is derived from an EMBL/GenBank/DDBJ whole genome shotgun (WGS) entry which is preliminary data.</text>
</comment>
<protein>
    <submittedName>
        <fullName evidence="3">SRSO17 transposase</fullName>
    </submittedName>
</protein>
<keyword evidence="4" id="KW-1185">Reference proteome</keyword>
<dbReference type="EMBL" id="JACHNF010000001">
    <property type="protein sequence ID" value="MBB5977264.1"/>
    <property type="molecule type" value="Genomic_DNA"/>
</dbReference>
<evidence type="ECO:0000313" key="4">
    <source>
        <dbReference type="Proteomes" id="UP000558997"/>
    </source>
</evidence>
<organism evidence="3 4">
    <name type="scientific">Kribbella solani</name>
    <dbReference type="NCBI Taxonomy" id="236067"/>
    <lineage>
        <taxon>Bacteria</taxon>
        <taxon>Bacillati</taxon>
        <taxon>Actinomycetota</taxon>
        <taxon>Actinomycetes</taxon>
        <taxon>Propionibacteriales</taxon>
        <taxon>Kribbellaceae</taxon>
        <taxon>Kribbella</taxon>
    </lineage>
</organism>
<accession>A0A841DDW7</accession>